<proteinExistence type="inferred from homology"/>
<feature type="transmembrane region" description="Helical" evidence="8">
    <location>
        <begin position="499"/>
        <end position="520"/>
    </location>
</feature>
<reference evidence="9 10" key="1">
    <citation type="submission" date="2024-06" db="EMBL/GenBank/DDBJ databases">
        <title>Complete genome of Phlyctema vagabunda strain 19-DSS-EL-015.</title>
        <authorList>
            <person name="Fiorenzani C."/>
        </authorList>
    </citation>
    <scope>NUCLEOTIDE SEQUENCE [LARGE SCALE GENOMIC DNA]</scope>
    <source>
        <strain evidence="9 10">19-DSS-EL-015</strain>
    </source>
</reference>
<sequence>MADTSGIQILDQGVGYGIVVGIGAFFAIMMLTITYLQNRYTAYSTKHSEEFNTASRSVKPGLIAAGIVSSWTWSATLLTSSTFAYSYGICGPMWYGAMGTWQILLFALIAIKIKANTPGAHTFPEIVLSRHGKVAHLIYLFYGFATNMLVGACLVLGGSQVVAALSGVNVYGACFLIPLVVSAYVIAGGLRCTFIADYTHTAILFIAIFVFGFAVYSTNEAIGSPSKFYDLLVDASAKMPIKGNKDGSYLTFKSNDGLVFAIDLFVAGFSTVWLDQAYWQRAIASRPETSVTAYIAGGVAWYGIPFGFATAMGLGCAALTGNTAFPTYPDPLSAAQNGSGLSSPATAITLLGKGGAGLMLLLLFMAVTSSTSAELIAVSSLLTFDVYKTYVKPKATSTELVRISHYGIIVYAIVLAAFCCILNAASINLTWLLTVLGIIVGGASIPVGLILLWSRMSTLAAILSPWIGFSCGLIAWFTVASQRSGEISIASTGDATNAVAGNVTSWGVGAVCAVVISLLAPKKWEPTDEEAIRRREKIDGVVPGEGGTTTARGSSEIVPTPTNEDEEAEVGEKEKHAPSSQIASDKPTHTTAPRGGNAIVDFLSTTHATPMSAAEVQRATRLAVGFNVLFLGVAILLVPFTLFGGGWVLPRSFFIGWCVVSFLWVWCSMVICVIWPVVESWATISGIGRGVFRDLFSRGKGRGSGSGSGSRGVVDA</sequence>
<evidence type="ECO:0000313" key="10">
    <source>
        <dbReference type="Proteomes" id="UP001629113"/>
    </source>
</evidence>
<comment type="similarity">
    <text evidence="2 6">Belongs to the sodium:solute symporter (SSF) (TC 2.A.21) family.</text>
</comment>
<feature type="transmembrane region" description="Helical" evidence="8">
    <location>
        <begin position="358"/>
        <end position="382"/>
    </location>
</feature>
<dbReference type="NCBIfam" id="TIGR00813">
    <property type="entry name" value="sss"/>
    <property type="match status" value="1"/>
</dbReference>
<feature type="transmembrane region" description="Helical" evidence="8">
    <location>
        <begin position="134"/>
        <end position="157"/>
    </location>
</feature>
<gene>
    <name evidence="9" type="ORF">PVAG01_03238</name>
</gene>
<dbReference type="InterPro" id="IPR031155">
    <property type="entry name" value="DUR"/>
</dbReference>
<organism evidence="9 10">
    <name type="scientific">Phlyctema vagabunda</name>
    <dbReference type="NCBI Taxonomy" id="108571"/>
    <lineage>
        <taxon>Eukaryota</taxon>
        <taxon>Fungi</taxon>
        <taxon>Dikarya</taxon>
        <taxon>Ascomycota</taxon>
        <taxon>Pezizomycotina</taxon>
        <taxon>Leotiomycetes</taxon>
        <taxon>Helotiales</taxon>
        <taxon>Dermateaceae</taxon>
        <taxon>Phlyctema</taxon>
    </lineage>
</organism>
<keyword evidence="10" id="KW-1185">Reference proteome</keyword>
<feature type="transmembrane region" description="Helical" evidence="8">
    <location>
        <begin position="459"/>
        <end position="479"/>
    </location>
</feature>
<feature type="transmembrane region" description="Helical" evidence="8">
    <location>
        <begin position="291"/>
        <end position="320"/>
    </location>
</feature>
<feature type="transmembrane region" description="Helical" evidence="8">
    <location>
        <begin position="431"/>
        <end position="452"/>
    </location>
</feature>
<feature type="transmembrane region" description="Helical" evidence="8">
    <location>
        <begin position="258"/>
        <end position="279"/>
    </location>
</feature>
<evidence type="ECO:0000256" key="7">
    <source>
        <dbReference type="SAM" id="MobiDB-lite"/>
    </source>
</evidence>
<feature type="transmembrane region" description="Helical" evidence="8">
    <location>
        <begin position="62"/>
        <end position="87"/>
    </location>
</feature>
<keyword evidence="5 8" id="KW-0472">Membrane</keyword>
<feature type="transmembrane region" description="Helical" evidence="8">
    <location>
        <begin position="14"/>
        <end position="36"/>
    </location>
</feature>
<dbReference type="Proteomes" id="UP001629113">
    <property type="component" value="Unassembled WGS sequence"/>
</dbReference>
<feature type="transmembrane region" description="Helical" evidence="8">
    <location>
        <begin position="628"/>
        <end position="648"/>
    </location>
</feature>
<evidence type="ECO:0000313" key="9">
    <source>
        <dbReference type="EMBL" id="KAL3426447.1"/>
    </source>
</evidence>
<feature type="transmembrane region" description="Helical" evidence="8">
    <location>
        <begin position="403"/>
        <end position="425"/>
    </location>
</feature>
<feature type="transmembrane region" description="Helical" evidence="8">
    <location>
        <begin position="93"/>
        <end position="113"/>
    </location>
</feature>
<evidence type="ECO:0000256" key="3">
    <source>
        <dbReference type="ARBA" id="ARBA00022692"/>
    </source>
</evidence>
<dbReference type="PANTHER" id="PTHR46154:SF2">
    <property type="entry name" value="SOLUTE SYMPORTER FAMILY TRANSPORTER (AFU_ORTHOLOGUE AFUA_6G03200)"/>
    <property type="match status" value="1"/>
</dbReference>
<evidence type="ECO:0000256" key="4">
    <source>
        <dbReference type="ARBA" id="ARBA00022989"/>
    </source>
</evidence>
<evidence type="ECO:0000256" key="2">
    <source>
        <dbReference type="ARBA" id="ARBA00006434"/>
    </source>
</evidence>
<dbReference type="InterPro" id="IPR001734">
    <property type="entry name" value="Na/solute_symporter"/>
</dbReference>
<feature type="transmembrane region" description="Helical" evidence="8">
    <location>
        <begin position="654"/>
        <end position="678"/>
    </location>
</feature>
<dbReference type="EMBL" id="JBFCZG010000002">
    <property type="protein sequence ID" value="KAL3426447.1"/>
    <property type="molecule type" value="Genomic_DNA"/>
</dbReference>
<keyword evidence="3 8" id="KW-0812">Transmembrane</keyword>
<accession>A0ABR4PSV1</accession>
<dbReference type="InterPro" id="IPR038377">
    <property type="entry name" value="Na/Glc_symporter_sf"/>
</dbReference>
<feature type="transmembrane region" description="Helical" evidence="8">
    <location>
        <begin position="198"/>
        <end position="216"/>
    </location>
</feature>
<comment type="caution">
    <text evidence="9">The sequence shown here is derived from an EMBL/GenBank/DDBJ whole genome shotgun (WGS) entry which is preliminary data.</text>
</comment>
<dbReference type="Pfam" id="PF00474">
    <property type="entry name" value="SSF"/>
    <property type="match status" value="1"/>
</dbReference>
<dbReference type="PANTHER" id="PTHR46154">
    <property type="match status" value="1"/>
</dbReference>
<name>A0ABR4PSV1_9HELO</name>
<dbReference type="Gene3D" id="1.20.1730.10">
    <property type="entry name" value="Sodium/glucose cotransporter"/>
    <property type="match status" value="1"/>
</dbReference>
<evidence type="ECO:0000256" key="8">
    <source>
        <dbReference type="SAM" id="Phobius"/>
    </source>
</evidence>
<dbReference type="PROSITE" id="PS50283">
    <property type="entry name" value="NA_SOLUT_SYMP_3"/>
    <property type="match status" value="1"/>
</dbReference>
<protein>
    <submittedName>
        <fullName evidence="9">Sodium symporter family protein</fullName>
    </submittedName>
</protein>
<evidence type="ECO:0000256" key="6">
    <source>
        <dbReference type="RuleBase" id="RU362091"/>
    </source>
</evidence>
<evidence type="ECO:0000256" key="1">
    <source>
        <dbReference type="ARBA" id="ARBA00004141"/>
    </source>
</evidence>
<feature type="region of interest" description="Disordered" evidence="7">
    <location>
        <begin position="540"/>
        <end position="594"/>
    </location>
</feature>
<dbReference type="CDD" id="cd11476">
    <property type="entry name" value="SLC5sbd_DUR3"/>
    <property type="match status" value="1"/>
</dbReference>
<keyword evidence="4 8" id="KW-1133">Transmembrane helix</keyword>
<comment type="subcellular location">
    <subcellularLocation>
        <location evidence="1">Membrane</location>
        <topology evidence="1">Multi-pass membrane protein</topology>
    </subcellularLocation>
</comment>
<feature type="transmembrane region" description="Helical" evidence="8">
    <location>
        <begin position="163"/>
        <end position="186"/>
    </location>
</feature>
<evidence type="ECO:0000256" key="5">
    <source>
        <dbReference type="ARBA" id="ARBA00023136"/>
    </source>
</evidence>